<keyword evidence="7 8" id="KW-0560">Oxidoreductase</keyword>
<dbReference type="PANTHER" id="PTHR11645">
    <property type="entry name" value="PYRROLINE-5-CARBOXYLATE REDUCTASE"/>
    <property type="match status" value="1"/>
</dbReference>
<dbReference type="AlphaFoldDB" id="A0A3G3IEX0"/>
<evidence type="ECO:0000256" key="4">
    <source>
        <dbReference type="ARBA" id="ARBA00022605"/>
    </source>
</evidence>
<dbReference type="EC" id="1.5.1.2" evidence="8 9"/>
<organism evidence="13 14">
    <name type="scientific">Methanomethylophilus alvi</name>
    <dbReference type="NCBI Taxonomy" id="1291540"/>
    <lineage>
        <taxon>Archaea</taxon>
        <taxon>Methanobacteriati</taxon>
        <taxon>Thermoplasmatota</taxon>
        <taxon>Thermoplasmata</taxon>
        <taxon>Methanomassiliicoccales</taxon>
        <taxon>Methanomethylophilaceae</taxon>
        <taxon>Methanomethylophilus</taxon>
    </lineage>
</organism>
<evidence type="ECO:0000259" key="11">
    <source>
        <dbReference type="Pfam" id="PF03807"/>
    </source>
</evidence>
<comment type="catalytic activity">
    <reaction evidence="8">
        <text>L-proline + NAD(+) = (S)-1-pyrroline-5-carboxylate + NADH + 2 H(+)</text>
        <dbReference type="Rhea" id="RHEA:14105"/>
        <dbReference type="ChEBI" id="CHEBI:15378"/>
        <dbReference type="ChEBI" id="CHEBI:17388"/>
        <dbReference type="ChEBI" id="CHEBI:57540"/>
        <dbReference type="ChEBI" id="CHEBI:57945"/>
        <dbReference type="ChEBI" id="CHEBI:60039"/>
        <dbReference type="EC" id="1.5.1.2"/>
    </reaction>
</comment>
<dbReference type="InterPro" id="IPR028939">
    <property type="entry name" value="P5C_Rdtase_cat_N"/>
</dbReference>
<evidence type="ECO:0000259" key="12">
    <source>
        <dbReference type="Pfam" id="PF14748"/>
    </source>
</evidence>
<dbReference type="GO" id="GO:0055129">
    <property type="term" value="P:L-proline biosynthetic process"/>
    <property type="evidence" value="ECO:0007669"/>
    <property type="project" value="UniProtKB-UniRule"/>
</dbReference>
<dbReference type="InterPro" id="IPR036291">
    <property type="entry name" value="NAD(P)-bd_dom_sf"/>
</dbReference>
<comment type="subcellular location">
    <subcellularLocation>
        <location evidence="1 8">Cytoplasm</location>
    </subcellularLocation>
</comment>
<protein>
    <recommendedName>
        <fullName evidence="8 9">Pyrroline-5-carboxylate reductase</fullName>
        <shortName evidence="8">P5C reductase</shortName>
        <shortName evidence="8">P5CR</shortName>
        <ecNumber evidence="8 9">1.5.1.2</ecNumber>
    </recommendedName>
    <alternativeName>
        <fullName evidence="8">PCA reductase</fullName>
    </alternativeName>
</protein>
<dbReference type="InterPro" id="IPR029036">
    <property type="entry name" value="P5CR_dimer"/>
</dbReference>
<feature type="domain" description="Pyrroline-5-carboxylate reductase catalytic N-terminal" evidence="11">
    <location>
        <begin position="4"/>
        <end position="99"/>
    </location>
</feature>
<dbReference type="RefSeq" id="WP_015504100.1">
    <property type="nucleotide sequence ID" value="NZ_CP017686.1"/>
</dbReference>
<gene>
    <name evidence="8" type="primary">proC</name>
    <name evidence="13" type="ORF">BKD89_00950</name>
</gene>
<comment type="catalytic activity">
    <reaction evidence="8">
        <text>L-proline + NADP(+) = (S)-1-pyrroline-5-carboxylate + NADPH + 2 H(+)</text>
        <dbReference type="Rhea" id="RHEA:14109"/>
        <dbReference type="ChEBI" id="CHEBI:15378"/>
        <dbReference type="ChEBI" id="CHEBI:17388"/>
        <dbReference type="ChEBI" id="CHEBI:57783"/>
        <dbReference type="ChEBI" id="CHEBI:58349"/>
        <dbReference type="ChEBI" id="CHEBI:60039"/>
        <dbReference type="EC" id="1.5.1.2"/>
    </reaction>
</comment>
<dbReference type="FunFam" id="1.10.3730.10:FF:000001">
    <property type="entry name" value="Pyrroline-5-carboxylate reductase"/>
    <property type="match status" value="1"/>
</dbReference>
<evidence type="ECO:0000256" key="3">
    <source>
        <dbReference type="ARBA" id="ARBA00022490"/>
    </source>
</evidence>
<dbReference type="Gene3D" id="3.40.50.720">
    <property type="entry name" value="NAD(P)-binding Rossmann-like Domain"/>
    <property type="match status" value="1"/>
</dbReference>
<accession>A0A3G3IEX0</accession>
<evidence type="ECO:0000313" key="14">
    <source>
        <dbReference type="Proteomes" id="UP000273278"/>
    </source>
</evidence>
<dbReference type="HAMAP" id="MF_01925">
    <property type="entry name" value="P5C_reductase"/>
    <property type="match status" value="1"/>
</dbReference>
<dbReference type="PANTHER" id="PTHR11645:SF0">
    <property type="entry name" value="PYRROLINE-5-CARBOXYLATE REDUCTASE 3"/>
    <property type="match status" value="1"/>
</dbReference>
<evidence type="ECO:0000313" key="13">
    <source>
        <dbReference type="EMBL" id="AYQ54390.1"/>
    </source>
</evidence>
<dbReference type="Gene3D" id="1.10.3730.10">
    <property type="entry name" value="ProC C-terminal domain-like"/>
    <property type="match status" value="1"/>
</dbReference>
<feature type="binding site" evidence="10">
    <location>
        <begin position="8"/>
        <end position="13"/>
    </location>
    <ligand>
        <name>NADP(+)</name>
        <dbReference type="ChEBI" id="CHEBI:58349"/>
    </ligand>
</feature>
<sequence length="268" mass="28651">MAVKIGFIGAGRMAGAMIKGLIAKNVYGPEEIVACAPTKETRDRMTQETGIRMFDKASDIAGLTDVLVLAIKPKNIAPLFLEEGVDLTGDHLLISIVAGVKIKTLKSYVPDSRIVRVMPNHCCMVLEGAAGYVMDETCTDKDRETVKTVLSAIGLAEEVRECDLDAVTGICGSSPAFLYMAAQALIEAGKKYGLTEEQSKVLAAQSMIGAGRMVLESGMTTEQLIDGVCSPGGTTIEGVKVLREEKFEEAMIHCVDATVKRSVEMGKE</sequence>
<dbReference type="SUPFAM" id="SSF51735">
    <property type="entry name" value="NAD(P)-binding Rossmann-fold domains"/>
    <property type="match status" value="1"/>
</dbReference>
<keyword evidence="3 8" id="KW-0963">Cytoplasm</keyword>
<dbReference type="NCBIfam" id="TIGR00112">
    <property type="entry name" value="proC"/>
    <property type="match status" value="1"/>
</dbReference>
<evidence type="ECO:0000256" key="9">
    <source>
        <dbReference type="NCBIfam" id="TIGR00112"/>
    </source>
</evidence>
<dbReference type="Proteomes" id="UP000273278">
    <property type="component" value="Chromosome"/>
</dbReference>
<reference evidence="13 14" key="1">
    <citation type="submission" date="2016-10" db="EMBL/GenBank/DDBJ databases">
        <title>Complete genome of the TMA-utilizing, human hosted archaeon Methanomethylophilus alvus Gen. nov, sp. nov., strain Mx-05, derived from a pure culture.</title>
        <authorList>
            <person name="Brugere J.-F."/>
            <person name="Ben Hania W."/>
            <person name="Chaudhary P.P."/>
            <person name="Gaci N."/>
            <person name="Borrel G."/>
            <person name="Cao Van Tuat L."/>
            <person name="Fardeau M.-L."/>
            <person name="Harris H.M.B."/>
            <person name="O'Toole P.W."/>
            <person name="Ollivier B."/>
        </authorList>
    </citation>
    <scope>NUCLEOTIDE SEQUENCE [LARGE SCALE GENOMIC DNA]</scope>
    <source>
        <strain evidence="13 14">Mx-05</strain>
    </source>
</reference>
<name>A0A3G3IEX0_9ARCH</name>
<dbReference type="InterPro" id="IPR008927">
    <property type="entry name" value="6-PGluconate_DH-like_C_sf"/>
</dbReference>
<evidence type="ECO:0000256" key="7">
    <source>
        <dbReference type="ARBA" id="ARBA00023002"/>
    </source>
</evidence>
<evidence type="ECO:0000256" key="2">
    <source>
        <dbReference type="ARBA" id="ARBA00005525"/>
    </source>
</evidence>
<comment type="similarity">
    <text evidence="2 8">Belongs to the pyrroline-5-carboxylate reductase family.</text>
</comment>
<evidence type="ECO:0000256" key="1">
    <source>
        <dbReference type="ARBA" id="ARBA00004496"/>
    </source>
</evidence>
<keyword evidence="5 8" id="KW-0641">Proline biosynthesis</keyword>
<proteinExistence type="inferred from homology"/>
<evidence type="ECO:0000256" key="5">
    <source>
        <dbReference type="ARBA" id="ARBA00022650"/>
    </source>
</evidence>
<dbReference type="GO" id="GO:0004735">
    <property type="term" value="F:pyrroline-5-carboxylate reductase activity"/>
    <property type="evidence" value="ECO:0007669"/>
    <property type="project" value="UniProtKB-UniRule"/>
</dbReference>
<dbReference type="SUPFAM" id="SSF48179">
    <property type="entry name" value="6-phosphogluconate dehydrogenase C-terminal domain-like"/>
    <property type="match status" value="1"/>
</dbReference>
<dbReference type="OMA" id="VWAVKPQ"/>
<dbReference type="InterPro" id="IPR000304">
    <property type="entry name" value="Pyrroline-COOH_reductase"/>
</dbReference>
<evidence type="ECO:0000256" key="10">
    <source>
        <dbReference type="PIRSR" id="PIRSR000193-1"/>
    </source>
</evidence>
<feature type="domain" description="Pyrroline-5-carboxylate reductase dimerisation" evidence="12">
    <location>
        <begin position="161"/>
        <end position="265"/>
    </location>
</feature>
<comment type="function">
    <text evidence="8">Catalyzes the reduction of 1-pyrroline-5-carboxylate (PCA) to L-proline.</text>
</comment>
<dbReference type="Pfam" id="PF14748">
    <property type="entry name" value="P5CR_dimer"/>
    <property type="match status" value="1"/>
</dbReference>
<keyword evidence="6 8" id="KW-0521">NADP</keyword>
<dbReference type="EMBL" id="CP017686">
    <property type="protein sequence ID" value="AYQ54390.1"/>
    <property type="molecule type" value="Genomic_DNA"/>
</dbReference>
<dbReference type="UniPathway" id="UPA00098">
    <property type="reaction ID" value="UER00361"/>
</dbReference>
<dbReference type="FunFam" id="3.40.50.720:FF:000190">
    <property type="entry name" value="Pyrroline-5-carboxylate reductase"/>
    <property type="match status" value="1"/>
</dbReference>
<dbReference type="GO" id="GO:0005737">
    <property type="term" value="C:cytoplasm"/>
    <property type="evidence" value="ECO:0007669"/>
    <property type="project" value="UniProtKB-SubCell"/>
</dbReference>
<comment type="pathway">
    <text evidence="8">Amino-acid biosynthesis; L-proline biosynthesis; L-proline from L-glutamate 5-semialdehyde: step 1/1.</text>
</comment>
<dbReference type="PIRSF" id="PIRSF000193">
    <property type="entry name" value="Pyrrol-5-carb_rd"/>
    <property type="match status" value="1"/>
</dbReference>
<evidence type="ECO:0000256" key="8">
    <source>
        <dbReference type="HAMAP-Rule" id="MF_01925"/>
    </source>
</evidence>
<feature type="binding site" evidence="10">
    <location>
        <begin position="70"/>
        <end position="73"/>
    </location>
    <ligand>
        <name>NADP(+)</name>
        <dbReference type="ChEBI" id="CHEBI:58349"/>
    </ligand>
</feature>
<evidence type="ECO:0000256" key="6">
    <source>
        <dbReference type="ARBA" id="ARBA00022857"/>
    </source>
</evidence>
<keyword evidence="4 8" id="KW-0028">Amino-acid biosynthesis</keyword>
<dbReference type="Pfam" id="PF03807">
    <property type="entry name" value="F420_oxidored"/>
    <property type="match status" value="1"/>
</dbReference>
<dbReference type="GeneID" id="41320993"/>